<dbReference type="EMBL" id="BAAAZA010000016">
    <property type="protein sequence ID" value="GAA3879981.1"/>
    <property type="molecule type" value="Genomic_DNA"/>
</dbReference>
<accession>A0ABP7KMV9</accession>
<evidence type="ECO:0000313" key="2">
    <source>
        <dbReference type="Proteomes" id="UP001501563"/>
    </source>
</evidence>
<reference evidence="2" key="1">
    <citation type="journal article" date="2019" name="Int. J. Syst. Evol. Microbiol.">
        <title>The Global Catalogue of Microorganisms (GCM) 10K type strain sequencing project: providing services to taxonomists for standard genome sequencing and annotation.</title>
        <authorList>
            <consortium name="The Broad Institute Genomics Platform"/>
            <consortium name="The Broad Institute Genome Sequencing Center for Infectious Disease"/>
            <person name="Wu L."/>
            <person name="Ma J."/>
        </authorList>
    </citation>
    <scope>NUCLEOTIDE SEQUENCE [LARGE SCALE GENOMIC DNA]</scope>
    <source>
        <strain evidence="2">JCM 16578</strain>
    </source>
</reference>
<sequence length="117" mass="13019">MFHRLPPLQLGVDERAVHIEQDRLQRGAGNVADKALHQDILFLLTGPGRTRARSWIGCHPTVRHVWGGRADGPTESRGRACPLVPDPAFGRRAYERMDDVFTDGTSGKPEDHPPVHL</sequence>
<dbReference type="Proteomes" id="UP001501563">
    <property type="component" value="Unassembled WGS sequence"/>
</dbReference>
<comment type="caution">
    <text evidence="1">The sequence shown here is derived from an EMBL/GenBank/DDBJ whole genome shotgun (WGS) entry which is preliminary data.</text>
</comment>
<evidence type="ECO:0008006" key="3">
    <source>
        <dbReference type="Google" id="ProtNLM"/>
    </source>
</evidence>
<evidence type="ECO:0000313" key="1">
    <source>
        <dbReference type="EMBL" id="GAA3879981.1"/>
    </source>
</evidence>
<proteinExistence type="predicted"/>
<gene>
    <name evidence="1" type="ORF">GCM10022207_53370</name>
</gene>
<name>A0ABP7KMV9_9ACTN</name>
<organism evidence="1 2">
    <name type="scientific">Streptomyces lannensis</name>
    <dbReference type="NCBI Taxonomy" id="766498"/>
    <lineage>
        <taxon>Bacteria</taxon>
        <taxon>Bacillati</taxon>
        <taxon>Actinomycetota</taxon>
        <taxon>Actinomycetes</taxon>
        <taxon>Kitasatosporales</taxon>
        <taxon>Streptomycetaceae</taxon>
        <taxon>Streptomyces</taxon>
    </lineage>
</organism>
<protein>
    <recommendedName>
        <fullName evidence="3">Transposase</fullName>
    </recommendedName>
</protein>
<keyword evidence="2" id="KW-1185">Reference proteome</keyword>